<evidence type="ECO:0000256" key="6">
    <source>
        <dbReference type="SAM" id="MobiDB-lite"/>
    </source>
</evidence>
<feature type="domain" description="C2H2-type" evidence="7">
    <location>
        <begin position="354"/>
        <end position="383"/>
    </location>
</feature>
<feature type="domain" description="C2H2-type" evidence="7">
    <location>
        <begin position="813"/>
        <end position="842"/>
    </location>
</feature>
<evidence type="ECO:0000259" key="7">
    <source>
        <dbReference type="PROSITE" id="PS50157"/>
    </source>
</evidence>
<proteinExistence type="predicted"/>
<feature type="compositionally biased region" description="Polar residues" evidence="6">
    <location>
        <begin position="285"/>
        <end position="308"/>
    </location>
</feature>
<dbReference type="InterPro" id="IPR050329">
    <property type="entry name" value="GLI_C2H2-zinc-finger"/>
</dbReference>
<dbReference type="PANTHER" id="PTHR19818:SF126">
    <property type="entry name" value="RAL TRANSCRIPTION FACTOR IIIA"/>
    <property type="match status" value="1"/>
</dbReference>
<feature type="region of interest" description="Disordered" evidence="6">
    <location>
        <begin position="177"/>
        <end position="226"/>
    </location>
</feature>
<feature type="domain" description="C2H2-type" evidence="7">
    <location>
        <begin position="646"/>
        <end position="675"/>
    </location>
</feature>
<feature type="domain" description="C2H2-type" evidence="7">
    <location>
        <begin position="856"/>
        <end position="885"/>
    </location>
</feature>
<dbReference type="Pfam" id="PF00096">
    <property type="entry name" value="zf-C2H2"/>
    <property type="match status" value="2"/>
</dbReference>
<feature type="domain" description="C2H2-type" evidence="7">
    <location>
        <begin position="397"/>
        <end position="426"/>
    </location>
</feature>
<feature type="compositionally biased region" description="Acidic residues" evidence="6">
    <location>
        <begin position="1112"/>
        <end position="1121"/>
    </location>
</feature>
<keyword evidence="4" id="KW-0862">Zinc</keyword>
<feature type="domain" description="C2H2-type" evidence="7">
    <location>
        <begin position="1153"/>
        <end position="1182"/>
    </location>
</feature>
<evidence type="ECO:0000313" key="9">
    <source>
        <dbReference type="Proteomes" id="UP000759131"/>
    </source>
</evidence>
<evidence type="ECO:0000256" key="2">
    <source>
        <dbReference type="ARBA" id="ARBA00022737"/>
    </source>
</evidence>
<feature type="domain" description="C2H2-type" evidence="7">
    <location>
        <begin position="1281"/>
        <end position="1306"/>
    </location>
</feature>
<dbReference type="PANTHER" id="PTHR19818">
    <property type="entry name" value="ZINC FINGER PROTEIN ZIC AND GLI"/>
    <property type="match status" value="1"/>
</dbReference>
<evidence type="ECO:0000256" key="4">
    <source>
        <dbReference type="ARBA" id="ARBA00022833"/>
    </source>
</evidence>
<evidence type="ECO:0000313" key="8">
    <source>
        <dbReference type="EMBL" id="CAD7621404.1"/>
    </source>
</evidence>
<feature type="compositionally biased region" description="Basic and acidic residues" evidence="6">
    <location>
        <begin position="275"/>
        <end position="284"/>
    </location>
</feature>
<evidence type="ECO:0000256" key="3">
    <source>
        <dbReference type="ARBA" id="ARBA00022771"/>
    </source>
</evidence>
<dbReference type="InterPro" id="IPR013087">
    <property type="entry name" value="Znf_C2H2_type"/>
</dbReference>
<dbReference type="Gene3D" id="3.30.160.60">
    <property type="entry name" value="Classic Zinc Finger"/>
    <property type="match status" value="5"/>
</dbReference>
<dbReference type="EMBL" id="OC855171">
    <property type="protein sequence ID" value="CAD7621404.1"/>
    <property type="molecule type" value="Genomic_DNA"/>
</dbReference>
<reference evidence="8" key="1">
    <citation type="submission" date="2020-11" db="EMBL/GenBank/DDBJ databases">
        <authorList>
            <person name="Tran Van P."/>
        </authorList>
    </citation>
    <scope>NUCLEOTIDE SEQUENCE</scope>
</reference>
<protein>
    <recommendedName>
        <fullName evidence="7">C2H2-type domain-containing protein</fullName>
    </recommendedName>
</protein>
<feature type="compositionally biased region" description="Polar residues" evidence="6">
    <location>
        <begin position="1088"/>
        <end position="1101"/>
    </location>
</feature>
<dbReference type="PROSITE" id="PS50157">
    <property type="entry name" value="ZINC_FINGER_C2H2_2"/>
    <property type="match status" value="14"/>
</dbReference>
<feature type="domain" description="C2H2-type" evidence="7">
    <location>
        <begin position="892"/>
        <end position="921"/>
    </location>
</feature>
<dbReference type="Pfam" id="PF13912">
    <property type="entry name" value="zf-C2H2_6"/>
    <property type="match status" value="1"/>
</dbReference>
<organism evidence="8">
    <name type="scientific">Medioppia subpectinata</name>
    <dbReference type="NCBI Taxonomy" id="1979941"/>
    <lineage>
        <taxon>Eukaryota</taxon>
        <taxon>Metazoa</taxon>
        <taxon>Ecdysozoa</taxon>
        <taxon>Arthropoda</taxon>
        <taxon>Chelicerata</taxon>
        <taxon>Arachnida</taxon>
        <taxon>Acari</taxon>
        <taxon>Acariformes</taxon>
        <taxon>Sarcoptiformes</taxon>
        <taxon>Oribatida</taxon>
        <taxon>Brachypylina</taxon>
        <taxon>Oppioidea</taxon>
        <taxon>Oppiidae</taxon>
        <taxon>Medioppia</taxon>
    </lineage>
</organism>
<feature type="compositionally biased region" description="Basic and acidic residues" evidence="6">
    <location>
        <begin position="177"/>
        <end position="194"/>
    </location>
</feature>
<feature type="compositionally biased region" description="Basic and acidic residues" evidence="6">
    <location>
        <begin position="1102"/>
        <end position="1111"/>
    </location>
</feature>
<feature type="domain" description="C2H2-type" evidence="7">
    <location>
        <begin position="1253"/>
        <end position="1280"/>
    </location>
</feature>
<keyword evidence="1" id="KW-0479">Metal-binding</keyword>
<feature type="domain" description="C2H2-type" evidence="7">
    <location>
        <begin position="520"/>
        <end position="549"/>
    </location>
</feature>
<keyword evidence="2" id="KW-0677">Repeat</keyword>
<gene>
    <name evidence="8" type="ORF">OSB1V03_LOCUS1875</name>
</gene>
<dbReference type="Proteomes" id="UP000759131">
    <property type="component" value="Unassembled WGS sequence"/>
</dbReference>
<feature type="region of interest" description="Disordered" evidence="6">
    <location>
        <begin position="1088"/>
        <end position="1142"/>
    </location>
</feature>
<feature type="compositionally biased region" description="Acidic residues" evidence="6">
    <location>
        <begin position="216"/>
        <end position="226"/>
    </location>
</feature>
<keyword evidence="9" id="KW-1185">Reference proteome</keyword>
<dbReference type="SUPFAM" id="SSF57667">
    <property type="entry name" value="beta-beta-alpha zinc fingers"/>
    <property type="match status" value="2"/>
</dbReference>
<dbReference type="GO" id="GO:0000978">
    <property type="term" value="F:RNA polymerase II cis-regulatory region sequence-specific DNA binding"/>
    <property type="evidence" value="ECO:0007669"/>
    <property type="project" value="TreeGrafter"/>
</dbReference>
<feature type="domain" description="C2H2-type" evidence="7">
    <location>
        <begin position="1196"/>
        <end position="1225"/>
    </location>
</feature>
<accession>A0A7R9KE20</accession>
<sequence length="1332" mass="154227">MLMDADSNTYLYYKRVVSHMTNGLVHITHIPEQRIDSWQDLYDRPGIKIMVFRFNELVTYANTHSTPMARDFLKRIEVITLKQTENFWQTFAKRMESGEYAYVNNPWNMMTTFMMAGNGSSSLSKKYHISREGGGELPYFLWVAIRVSRIKNEGKETDYKLFGQTSDEFIDEVLAQREDNTRHETQDNREKTSAEEVVDSEDNESNDGIDCHINDETDVESDAEDNEDNCQITEDLIHKNIQLNRESIENQIVDDLITKSDNKSTTVTGVGSDAEDNHINEDLNNKTNELNDNLSDNQRGSELNTTYNTRKRKYTSIDSEDNDKESEELSDNEMDANSSDKTMSGKPSRKSGVFVCDYEGCDVSFRDSYFLKRHAFCHLSAKIKTSMVYKRRPDGQYVCLMDACNEVYKYRDALRLHQMSHLKECPQTHSPNELIEDNEDNNHMNEDLNNKTNELNDNSSGNQNASELNTTYNTRKRKYTSMDSEDNDSESEEYRSDLSDNFGDEWTVRKRVRKGPNGKFVCDYRGCGRAFNFSSCLRLHAFKHLNAKTRKLMLFEKRSDGRYVCLMDACNGVYKQFRNLRQHQILHLKDRPNEWTKEPDGKYVCHYKGCDRHFPDVSALKSHAFCHLNAKTKKSLVFKKRSDGRYACLMDACNTVYKHKYNLRGHQMSHLKEPFADNCGSDLSDDEMDDKSGDEVVGKKWPPKGADGKYVCDYKGCDREFLFVRSLKMHAFCHLNAKTKKSLVFEKRSDGRYACLMDACNAVYKHIQHLRGHQMSHLKEPFADYYESDLSDNEMDDHWIGWKPTRKAPDNKYVCDYRACGTSFKILNELRKHAFRHLSAKLRKTLAFKRRSDGIYVCFWGECIKTYKTSGEMKGHVMSHLGHTLKVVDGKFVCKYKDCGRAFRFAFLLKQHAFCHLSPNIKTSMVFKIRPDNRIVCLMNACNKVYEQMNSLRGHQISHLKAPYVDNCGSDLGDNEMDDKCDDHWIGWKPTRKPDGQYVCDYRGCGKLCRTRPEILKHAFSHLSAKLKKSLAFKTRSDGIYVCLWGECIKTYKAIDEIKGHVMSHLEDPLKWSQTCCRNELAEELNESIDSQRVSELNTKTNDNRKYKSAESDDNDSETEEYGSGLSDNEMDDKSGDEWMGEKRLRKRRNGKYVCDYRGCGLQFKKPSQLRRHSFTHLTAKAKKSFIFKRRSDGQFVCLMGACNAVFKRIDSLRGHQMSHLREPLKCPQTDCPFVAITRVALQKHVIIHPKPYACDTCGLKFRSNGYLTQHKRRHNDALKYRCDWPECGRLFSEKCLLRDHVNTHTKCIKGWLSIGAIGQSVTTRPQIASLN</sequence>
<dbReference type="GO" id="GO:0045944">
    <property type="term" value="P:positive regulation of transcription by RNA polymerase II"/>
    <property type="evidence" value="ECO:0007669"/>
    <property type="project" value="UniProtKB-ARBA"/>
</dbReference>
<feature type="domain" description="C2H2-type" evidence="7">
    <location>
        <begin position="563"/>
        <end position="592"/>
    </location>
</feature>
<dbReference type="EMBL" id="CAJPIZ010000596">
    <property type="protein sequence ID" value="CAG2101834.1"/>
    <property type="molecule type" value="Genomic_DNA"/>
</dbReference>
<feature type="domain" description="C2H2-type" evidence="7">
    <location>
        <begin position="710"/>
        <end position="739"/>
    </location>
</feature>
<evidence type="ECO:0000256" key="1">
    <source>
        <dbReference type="ARBA" id="ARBA00022723"/>
    </source>
</evidence>
<feature type="domain" description="C2H2-type" evidence="7">
    <location>
        <begin position="603"/>
        <end position="632"/>
    </location>
</feature>
<dbReference type="SMART" id="SM00355">
    <property type="entry name" value="ZnF_C2H2"/>
    <property type="match status" value="19"/>
</dbReference>
<keyword evidence="3 5" id="KW-0863">Zinc-finger</keyword>
<dbReference type="FunFam" id="3.30.160.60:FF:000446">
    <property type="entry name" value="Zinc finger protein"/>
    <property type="match status" value="1"/>
</dbReference>
<dbReference type="GO" id="GO:0005634">
    <property type="term" value="C:nucleus"/>
    <property type="evidence" value="ECO:0007669"/>
    <property type="project" value="UniProtKB-ARBA"/>
</dbReference>
<feature type="region of interest" description="Disordered" evidence="6">
    <location>
        <begin position="425"/>
        <end position="497"/>
    </location>
</feature>
<feature type="compositionally biased region" description="Basic and acidic residues" evidence="6">
    <location>
        <begin position="440"/>
        <end position="449"/>
    </location>
</feature>
<dbReference type="InterPro" id="IPR036236">
    <property type="entry name" value="Znf_C2H2_sf"/>
</dbReference>
<name>A0A7R9KE20_9ACAR</name>
<dbReference type="GO" id="GO:0008270">
    <property type="term" value="F:zinc ion binding"/>
    <property type="evidence" value="ECO:0007669"/>
    <property type="project" value="UniProtKB-KW"/>
</dbReference>
<dbReference type="GO" id="GO:0000981">
    <property type="term" value="F:DNA-binding transcription factor activity, RNA polymerase II-specific"/>
    <property type="evidence" value="ECO:0007669"/>
    <property type="project" value="TreeGrafter"/>
</dbReference>
<feature type="compositionally biased region" description="Acidic residues" evidence="6">
    <location>
        <begin position="318"/>
        <end position="334"/>
    </location>
</feature>
<feature type="compositionally biased region" description="Basic and acidic residues" evidence="6">
    <location>
        <begin position="1132"/>
        <end position="1142"/>
    </location>
</feature>
<evidence type="ECO:0000256" key="5">
    <source>
        <dbReference type="PROSITE-ProRule" id="PRU00042"/>
    </source>
</evidence>
<dbReference type="PROSITE" id="PS00028">
    <property type="entry name" value="ZINC_FINGER_C2H2_1"/>
    <property type="match status" value="18"/>
</dbReference>
<feature type="compositionally biased region" description="Polar residues" evidence="6">
    <location>
        <begin position="451"/>
        <end position="473"/>
    </location>
</feature>
<feature type="compositionally biased region" description="Acidic residues" evidence="6">
    <location>
        <begin position="196"/>
        <end position="207"/>
    </location>
</feature>
<feature type="region of interest" description="Disordered" evidence="6">
    <location>
        <begin position="262"/>
        <end position="349"/>
    </location>
</feature>